<organism evidence="1 2">
    <name type="scientific">Folsomia candida</name>
    <name type="common">Springtail</name>
    <dbReference type="NCBI Taxonomy" id="158441"/>
    <lineage>
        <taxon>Eukaryota</taxon>
        <taxon>Metazoa</taxon>
        <taxon>Ecdysozoa</taxon>
        <taxon>Arthropoda</taxon>
        <taxon>Hexapoda</taxon>
        <taxon>Collembola</taxon>
        <taxon>Entomobryomorpha</taxon>
        <taxon>Isotomoidea</taxon>
        <taxon>Isotomidae</taxon>
        <taxon>Proisotominae</taxon>
        <taxon>Folsomia</taxon>
    </lineage>
</organism>
<comment type="caution">
    <text evidence="1">The sequence shown here is derived from an EMBL/GenBank/DDBJ whole genome shotgun (WGS) entry which is preliminary data.</text>
</comment>
<protein>
    <submittedName>
        <fullName evidence="1">Pathogen-related protein</fullName>
    </submittedName>
</protein>
<dbReference type="EMBL" id="LNIX01000003">
    <property type="protein sequence ID" value="OXA56838.1"/>
    <property type="molecule type" value="Genomic_DNA"/>
</dbReference>
<evidence type="ECO:0000313" key="2">
    <source>
        <dbReference type="Proteomes" id="UP000198287"/>
    </source>
</evidence>
<dbReference type="AlphaFoldDB" id="A0A226EHX3"/>
<dbReference type="Proteomes" id="UP000198287">
    <property type="component" value="Unassembled WGS sequence"/>
</dbReference>
<proteinExistence type="predicted"/>
<gene>
    <name evidence="1" type="ORF">Fcan01_06536</name>
</gene>
<dbReference type="SUPFAM" id="SSF54427">
    <property type="entry name" value="NTF2-like"/>
    <property type="match status" value="1"/>
</dbReference>
<evidence type="ECO:0000313" key="1">
    <source>
        <dbReference type="EMBL" id="OXA56838.1"/>
    </source>
</evidence>
<name>A0A226EHX3_FOLCA</name>
<sequence length="223" mass="25657">MDYEKLPNFLKNMNSVVEDDLEGISWLHGNPPDYTLVNNLYLSERTKIHPPHSLEAIITNLIKNWEKELSHKTDVSQWRTVDTGKFRVSMNGGEFKGLGDVAKIGAYNFFIGESEYYAASLVPDPTESHQVFRKAMKNGFALEVLEVYTPPPKVVFKWRHWGRMEGEVQCPMRNKTIRTMKPTGGKVELIGTTVMVLNDKYEIEQMEFFFRPDTMLEQMAGVC</sequence>
<accession>A0A226EHX3</accession>
<reference evidence="1 2" key="1">
    <citation type="submission" date="2015-12" db="EMBL/GenBank/DDBJ databases">
        <title>The genome of Folsomia candida.</title>
        <authorList>
            <person name="Faddeeva A."/>
            <person name="Derks M.F."/>
            <person name="Anvar Y."/>
            <person name="Smit S."/>
            <person name="Van Straalen N."/>
            <person name="Roelofs D."/>
        </authorList>
    </citation>
    <scope>NUCLEOTIDE SEQUENCE [LARGE SCALE GENOMIC DNA]</scope>
    <source>
        <strain evidence="1 2">VU population</strain>
        <tissue evidence="1">Whole body</tissue>
    </source>
</reference>
<keyword evidence="2" id="KW-1185">Reference proteome</keyword>
<dbReference type="PANTHER" id="PTHR31723">
    <property type="entry name" value="PATHOGENESIS-RELATED FAMILY PROTEIN"/>
    <property type="match status" value="1"/>
</dbReference>
<dbReference type="InterPro" id="IPR032710">
    <property type="entry name" value="NTF2-like_dom_sf"/>
</dbReference>
<dbReference type="OMA" id="KAFKRMM"/>
<dbReference type="PANTHER" id="PTHR31723:SF10">
    <property type="entry name" value="PATHOGEN-RELATED PROTEIN"/>
    <property type="match status" value="1"/>
</dbReference>
<dbReference type="OrthoDB" id="65445at2759"/>
<dbReference type="InterPro" id="IPR053218">
    <property type="entry name" value="Pathogen-related_defense"/>
</dbReference>